<keyword evidence="2" id="KW-1185">Reference proteome</keyword>
<dbReference type="AlphaFoldDB" id="A0A059XMQ2"/>
<accession>A0A059XMQ2</accession>
<dbReference type="EMBL" id="CP007521">
    <property type="protein sequence ID" value="AIA29774.1"/>
    <property type="molecule type" value="Genomic_DNA"/>
</dbReference>
<organism evidence="1 2">
    <name type="scientific">Mycoplasmopsis californica</name>
    <dbReference type="NCBI Taxonomy" id="2113"/>
    <lineage>
        <taxon>Bacteria</taxon>
        <taxon>Bacillati</taxon>
        <taxon>Mycoplasmatota</taxon>
        <taxon>Mycoplasmoidales</taxon>
        <taxon>Metamycoplasmataceae</taxon>
        <taxon>Mycoplasmopsis</taxon>
    </lineage>
</organism>
<evidence type="ECO:0000313" key="2">
    <source>
        <dbReference type="Proteomes" id="UP000027088"/>
    </source>
</evidence>
<sequence length="80" mass="9741">MKKNFILDLLIKSGIKFPLFFSEIMLQMSNLYTNCANYIENFTYLLFRVISARIQNDKIHINKNLRQQKIRKGEKWRREN</sequence>
<proteinExistence type="predicted"/>
<gene>
    <name evidence="1" type="ORF">MCFN_03335</name>
</gene>
<dbReference type="KEGG" id="mcr:MCFN_03335"/>
<dbReference type="Proteomes" id="UP000027088">
    <property type="component" value="Chromosome"/>
</dbReference>
<reference evidence="1 2" key="1">
    <citation type="journal article" date="2014" name="Genome Announc.">
        <title>Complete Genome Sequence of the Bovine Mastitis Pathogen Mycoplasma californicum Strain ST-6T (ATCC 33461T).</title>
        <authorList>
            <person name="Calcutt M.J."/>
            <person name="Foecking M.F."/>
            <person name="Fox L.K."/>
        </authorList>
    </citation>
    <scope>NUCLEOTIDE SEQUENCE [LARGE SCALE GENOMIC DNA]</scope>
    <source>
        <strain evidence="1 2">ST-6</strain>
    </source>
</reference>
<protein>
    <submittedName>
        <fullName evidence="1">Uncharacterized protein</fullName>
    </submittedName>
</protein>
<name>A0A059XMQ2_9BACT</name>
<evidence type="ECO:0000313" key="1">
    <source>
        <dbReference type="EMBL" id="AIA29774.1"/>
    </source>
</evidence>